<dbReference type="SUPFAM" id="SSF50974">
    <property type="entry name" value="Nitrous oxide reductase, N-terminal domain"/>
    <property type="match status" value="1"/>
</dbReference>
<dbReference type="PANTHER" id="PTHR30344:SF1">
    <property type="entry name" value="6-PHOSPHOGLUCONOLACTONASE"/>
    <property type="match status" value="1"/>
</dbReference>
<dbReference type="Gene3D" id="2.130.10.10">
    <property type="entry name" value="YVTN repeat-like/Quinoprotein amine dehydrogenase"/>
    <property type="match status" value="1"/>
</dbReference>
<dbReference type="GO" id="GO:0017057">
    <property type="term" value="F:6-phosphogluconolactonase activity"/>
    <property type="evidence" value="ECO:0007669"/>
    <property type="project" value="TreeGrafter"/>
</dbReference>
<name>A0A176YQD0_9BRAD</name>
<keyword evidence="4" id="KW-1185">Reference proteome</keyword>
<dbReference type="InterPro" id="IPR050282">
    <property type="entry name" value="Cycloisomerase_2"/>
</dbReference>
<keyword evidence="2" id="KW-0119">Carbohydrate metabolism</keyword>
<dbReference type="GO" id="GO:0006006">
    <property type="term" value="P:glucose metabolic process"/>
    <property type="evidence" value="ECO:0007669"/>
    <property type="project" value="UniProtKB-KW"/>
</dbReference>
<comment type="similarity">
    <text evidence="1">Belongs to the cycloisomerase 2 family.</text>
</comment>
<dbReference type="AlphaFoldDB" id="A0A176YQD0"/>
<organism evidence="3 4">
    <name type="scientific">Bradyrhizobium neotropicale</name>
    <dbReference type="NCBI Taxonomy" id="1497615"/>
    <lineage>
        <taxon>Bacteria</taxon>
        <taxon>Pseudomonadati</taxon>
        <taxon>Pseudomonadota</taxon>
        <taxon>Alphaproteobacteria</taxon>
        <taxon>Hyphomicrobiales</taxon>
        <taxon>Nitrobacteraceae</taxon>
        <taxon>Bradyrhizobium</taxon>
    </lineage>
</organism>
<dbReference type="GO" id="GO:0005829">
    <property type="term" value="C:cytosol"/>
    <property type="evidence" value="ECO:0007669"/>
    <property type="project" value="TreeGrafter"/>
</dbReference>
<dbReference type="EMBL" id="LSEF01000104">
    <property type="protein sequence ID" value="OAF08480.1"/>
    <property type="molecule type" value="Genomic_DNA"/>
</dbReference>
<dbReference type="Proteomes" id="UP000077173">
    <property type="component" value="Unassembled WGS sequence"/>
</dbReference>
<protein>
    <recommendedName>
        <fullName evidence="5">6-phosphogluconolactonase</fullName>
    </recommendedName>
</protein>
<dbReference type="InterPro" id="IPR015943">
    <property type="entry name" value="WD40/YVTN_repeat-like_dom_sf"/>
</dbReference>
<dbReference type="Pfam" id="PF10282">
    <property type="entry name" value="Lactonase"/>
    <property type="match status" value="1"/>
</dbReference>
<proteinExistence type="inferred from homology"/>
<evidence type="ECO:0000313" key="3">
    <source>
        <dbReference type="EMBL" id="OAF08480.1"/>
    </source>
</evidence>
<reference evidence="3 4" key="1">
    <citation type="submission" date="2016-02" db="EMBL/GenBank/DDBJ databases">
        <title>Draft genome sequence of the strain BR 10247T Bradyrhizobium neotropicale isolated from nodules of Centrolobium paraense.</title>
        <authorList>
            <person name="Simoes-Araujo J.L."/>
            <person name="Barauna A.C."/>
            <person name="Silva K."/>
            <person name="Zilli J.E."/>
        </authorList>
    </citation>
    <scope>NUCLEOTIDE SEQUENCE [LARGE SCALE GENOMIC DNA]</scope>
    <source>
        <strain evidence="3 4">BR 10247</strain>
    </source>
</reference>
<accession>A0A176YQD0</accession>
<evidence type="ECO:0000313" key="4">
    <source>
        <dbReference type="Proteomes" id="UP000077173"/>
    </source>
</evidence>
<sequence length="372" mass="40210">MRLGLGGIAALGVLPLIGAQRAMTADGPETFVYVSNAGTKDIYVLGMNRDTGELTMVEKAPVPGAEKTSLVSLPMALAPNKRFLYAQLRSEPYPVSTFSIDHTNGKLTHLDATPLVDQMAYINVDKTGKYLLGASYAGAKVAVYPIDARYLVKDKATQIIDTKPKAHCVSIDASNKHAYVPVLGADYVMQFKFDASTGMLTPNDPPTVATKAGAGPRHFIIHPNGKWGYLITETTATIGTYSIDEDKGTLTEVAFVDTGDYNQKDSAFASDIHITPNGNFLYGAVRTTSMLHGYKIDPEKGTLTGIGKWPTEKTPRGFNIDPRGKFLLAVGMDSASLTVHAIDQNSGELKSVKPYPMGKQPNWVEIVDRIHD</sequence>
<evidence type="ECO:0000256" key="2">
    <source>
        <dbReference type="ARBA" id="ARBA00022526"/>
    </source>
</evidence>
<keyword evidence="2" id="KW-0313">Glucose metabolism</keyword>
<dbReference type="InterPro" id="IPR019405">
    <property type="entry name" value="Lactonase_7-beta_prop"/>
</dbReference>
<comment type="caution">
    <text evidence="3">The sequence shown here is derived from an EMBL/GenBank/DDBJ whole genome shotgun (WGS) entry which is preliminary data.</text>
</comment>
<dbReference type="PANTHER" id="PTHR30344">
    <property type="entry name" value="6-PHOSPHOGLUCONOLACTONASE-RELATED"/>
    <property type="match status" value="1"/>
</dbReference>
<gene>
    <name evidence="3" type="ORF">AXW67_01165</name>
</gene>
<dbReference type="InterPro" id="IPR011045">
    <property type="entry name" value="N2O_reductase_N"/>
</dbReference>
<evidence type="ECO:0000256" key="1">
    <source>
        <dbReference type="ARBA" id="ARBA00005564"/>
    </source>
</evidence>
<evidence type="ECO:0008006" key="5">
    <source>
        <dbReference type="Google" id="ProtNLM"/>
    </source>
</evidence>